<dbReference type="Pfam" id="PF05684">
    <property type="entry name" value="DUF819"/>
    <property type="match status" value="1"/>
</dbReference>
<protein>
    <submittedName>
        <fullName evidence="2">Uncharacterized protein</fullName>
    </submittedName>
</protein>
<dbReference type="PANTHER" id="PTHR34289:SF5">
    <property type="entry name" value="KERATIN-ASSOCIATED PROTEIN (DUF819)"/>
    <property type="match status" value="1"/>
</dbReference>
<proteinExistence type="predicted"/>
<feature type="transmembrane region" description="Helical" evidence="1">
    <location>
        <begin position="99"/>
        <end position="117"/>
    </location>
</feature>
<dbReference type="InterPro" id="IPR008537">
    <property type="entry name" value="DUF819"/>
</dbReference>
<comment type="caution">
    <text evidence="2">The sequence shown here is derived from an EMBL/GenBank/DDBJ whole genome shotgun (WGS) entry which is preliminary data.</text>
</comment>
<feature type="transmembrane region" description="Helical" evidence="1">
    <location>
        <begin position="24"/>
        <end position="45"/>
    </location>
</feature>
<dbReference type="OrthoDB" id="4436220at2759"/>
<evidence type="ECO:0000313" key="2">
    <source>
        <dbReference type="EMBL" id="KAB2597944.1"/>
    </source>
</evidence>
<dbReference type="PANTHER" id="PTHR34289">
    <property type="entry name" value="PROTEIN, PUTATIVE (DUF819)-RELATED"/>
    <property type="match status" value="1"/>
</dbReference>
<dbReference type="Proteomes" id="UP000327157">
    <property type="component" value="Chromosome 1"/>
</dbReference>
<dbReference type="AlphaFoldDB" id="A0A5N5FHT3"/>
<keyword evidence="1" id="KW-0812">Transmembrane</keyword>
<evidence type="ECO:0000256" key="1">
    <source>
        <dbReference type="SAM" id="Phobius"/>
    </source>
</evidence>
<feature type="transmembrane region" description="Helical" evidence="1">
    <location>
        <begin position="262"/>
        <end position="286"/>
    </location>
</feature>
<keyword evidence="1" id="KW-1133">Transmembrane helix</keyword>
<dbReference type="Gene3D" id="3.30.530.20">
    <property type="match status" value="1"/>
</dbReference>
<name>A0A5N5FHT3_9ROSA</name>
<dbReference type="SUPFAM" id="SSF55961">
    <property type="entry name" value="Bet v1-like"/>
    <property type="match status" value="1"/>
</dbReference>
<accession>A0A5N5FHT3</accession>
<evidence type="ECO:0000313" key="3">
    <source>
        <dbReference type="Proteomes" id="UP000327157"/>
    </source>
</evidence>
<feature type="transmembrane region" description="Helical" evidence="1">
    <location>
        <begin position="129"/>
        <end position="146"/>
    </location>
</feature>
<reference evidence="3" key="2">
    <citation type="submission" date="2019-10" db="EMBL/GenBank/DDBJ databases">
        <title>A de novo genome assembly of a pear dwarfing rootstock.</title>
        <authorList>
            <person name="Wang F."/>
            <person name="Wang J."/>
            <person name="Li S."/>
            <person name="Zhang Y."/>
            <person name="Fang M."/>
            <person name="Ma L."/>
            <person name="Zhao Y."/>
            <person name="Jiang S."/>
        </authorList>
    </citation>
    <scope>NUCLEOTIDE SEQUENCE [LARGE SCALE GENOMIC DNA]</scope>
</reference>
<reference evidence="2 3" key="1">
    <citation type="submission" date="2019-09" db="EMBL/GenBank/DDBJ databases">
        <authorList>
            <person name="Ou C."/>
        </authorList>
    </citation>
    <scope>NUCLEOTIDE SEQUENCE [LARGE SCALE GENOMIC DNA]</scope>
    <source>
        <strain evidence="2">S2</strain>
        <tissue evidence="2">Leaf</tissue>
    </source>
</reference>
<feature type="transmembrane region" description="Helical" evidence="1">
    <location>
        <begin position="66"/>
        <end position="87"/>
    </location>
</feature>
<keyword evidence="1" id="KW-0472">Membrane</keyword>
<dbReference type="InterPro" id="IPR023393">
    <property type="entry name" value="START-like_dom_sf"/>
</dbReference>
<gene>
    <name evidence="2" type="ORF">D8674_000864</name>
</gene>
<reference evidence="2 3" key="3">
    <citation type="submission" date="2019-11" db="EMBL/GenBank/DDBJ databases">
        <title>A de novo genome assembly of a pear dwarfing rootstock.</title>
        <authorList>
            <person name="Wang F."/>
            <person name="Wang J."/>
            <person name="Li S."/>
            <person name="Zhang Y."/>
            <person name="Fang M."/>
            <person name="Ma L."/>
            <person name="Zhao Y."/>
            <person name="Jiang S."/>
        </authorList>
    </citation>
    <scope>NUCLEOTIDE SEQUENCE [LARGE SCALE GENOMIC DNA]</scope>
    <source>
        <strain evidence="2">S2</strain>
        <tissue evidence="2">Leaf</tissue>
    </source>
</reference>
<dbReference type="EMBL" id="SMOL01000768">
    <property type="protein sequence ID" value="KAB2597944.1"/>
    <property type="molecule type" value="Genomic_DNA"/>
</dbReference>
<keyword evidence="3" id="KW-1185">Reference proteome</keyword>
<sequence length="292" mass="31776">MLQLDLEFDIGVDVSVCETGVTGIRFRIVFGLFGLFATGAFGLWSEKTKIGGMVSSSNFGIIPFEVPAYSIVLEFLLPLSIPLLLYRADLCSDAVHGDFALSFLATTVGTLVAFQMVPMRSLGPDNWKIAYALMGSYIGGYVSMQTESNYDRKLPVVETATALATLFVICKASTYLTGLCGIPGGSLPMITATVGDVNIMHPFVSRCVVQGNLEIGSLREVDVKSGLPATTSTERLELLDDDEHILSIKIIGGDHRLRVWRFFPFIIQHILSSSLCHTFLGLIIGLRQISII</sequence>
<organism evidence="2 3">
    <name type="scientific">Pyrus ussuriensis x Pyrus communis</name>
    <dbReference type="NCBI Taxonomy" id="2448454"/>
    <lineage>
        <taxon>Eukaryota</taxon>
        <taxon>Viridiplantae</taxon>
        <taxon>Streptophyta</taxon>
        <taxon>Embryophyta</taxon>
        <taxon>Tracheophyta</taxon>
        <taxon>Spermatophyta</taxon>
        <taxon>Magnoliopsida</taxon>
        <taxon>eudicotyledons</taxon>
        <taxon>Gunneridae</taxon>
        <taxon>Pentapetalae</taxon>
        <taxon>rosids</taxon>
        <taxon>fabids</taxon>
        <taxon>Rosales</taxon>
        <taxon>Rosaceae</taxon>
        <taxon>Amygdaloideae</taxon>
        <taxon>Maleae</taxon>
        <taxon>Pyrus</taxon>
    </lineage>
</organism>